<dbReference type="PANTHER" id="PTHR48449">
    <property type="entry name" value="DUF1985 DOMAIN-CONTAINING PROTEIN"/>
    <property type="match status" value="1"/>
</dbReference>
<gene>
    <name evidence="1" type="ORF">H5410_015296</name>
</gene>
<evidence type="ECO:0000313" key="2">
    <source>
        <dbReference type="Proteomes" id="UP000824120"/>
    </source>
</evidence>
<dbReference type="OrthoDB" id="1895371at2759"/>
<accession>A0A9J5ZTF9</accession>
<evidence type="ECO:0008006" key="3">
    <source>
        <dbReference type="Google" id="ProtNLM"/>
    </source>
</evidence>
<proteinExistence type="predicted"/>
<dbReference type="Proteomes" id="UP000824120">
    <property type="component" value="Chromosome 3"/>
</dbReference>
<sequence length="339" mass="39793">MKRRMRCLKCHSHSQPIPIFTVKNNSEDESKERHKQVMNRYIKEAHRVIVLTWFVHNVLIPKDVNNNIPLNWMKFFEDIEAFNNYHWGHDNYKLTVKYLLAPLSPKINSLFGFPWAFMVNKIFLSIFNILLNNPTFDLHSSFEEKVTTKEEVSSPRMLRWLTTKNIKNPPNLFNPPNDASNAATNKTYVSINEPSIATYASYVAIYHLYVSTFEPSVTTCQMLLQMIHVYLHMSQKRYELNSEEVTKTDGKSLKQLLDDFVWDDDSIDYVRGYRPYPGGIDWIGTKRVISVMNIDKNYFILLHEGHMNVYDCNMMVYEHSQLFYIHTTCVRVAANIVDA</sequence>
<keyword evidence="2" id="KW-1185">Reference proteome</keyword>
<reference evidence="1 2" key="1">
    <citation type="submission" date="2020-09" db="EMBL/GenBank/DDBJ databases">
        <title>De no assembly of potato wild relative species, Solanum commersonii.</title>
        <authorList>
            <person name="Cho K."/>
        </authorList>
    </citation>
    <scope>NUCLEOTIDE SEQUENCE [LARGE SCALE GENOMIC DNA]</scope>
    <source>
        <strain evidence="1">LZ3.2</strain>
        <tissue evidence="1">Leaf</tissue>
    </source>
</reference>
<dbReference type="EMBL" id="JACXVP010000003">
    <property type="protein sequence ID" value="KAG5615472.1"/>
    <property type="molecule type" value="Genomic_DNA"/>
</dbReference>
<comment type="caution">
    <text evidence="1">The sequence shown here is derived from an EMBL/GenBank/DDBJ whole genome shotgun (WGS) entry which is preliminary data.</text>
</comment>
<organism evidence="1 2">
    <name type="scientific">Solanum commersonii</name>
    <name type="common">Commerson's wild potato</name>
    <name type="synonym">Commerson's nightshade</name>
    <dbReference type="NCBI Taxonomy" id="4109"/>
    <lineage>
        <taxon>Eukaryota</taxon>
        <taxon>Viridiplantae</taxon>
        <taxon>Streptophyta</taxon>
        <taxon>Embryophyta</taxon>
        <taxon>Tracheophyta</taxon>
        <taxon>Spermatophyta</taxon>
        <taxon>Magnoliopsida</taxon>
        <taxon>eudicotyledons</taxon>
        <taxon>Gunneridae</taxon>
        <taxon>Pentapetalae</taxon>
        <taxon>asterids</taxon>
        <taxon>lamiids</taxon>
        <taxon>Solanales</taxon>
        <taxon>Solanaceae</taxon>
        <taxon>Solanoideae</taxon>
        <taxon>Solaneae</taxon>
        <taxon>Solanum</taxon>
    </lineage>
</organism>
<evidence type="ECO:0000313" key="1">
    <source>
        <dbReference type="EMBL" id="KAG5615472.1"/>
    </source>
</evidence>
<name>A0A9J5ZTF9_SOLCO</name>
<protein>
    <recommendedName>
        <fullName evidence="3">DUF1985 domain-containing protein</fullName>
    </recommendedName>
</protein>
<dbReference type="PANTHER" id="PTHR48449:SF1">
    <property type="entry name" value="DUF1985 DOMAIN-CONTAINING PROTEIN"/>
    <property type="match status" value="1"/>
</dbReference>
<dbReference type="AlphaFoldDB" id="A0A9J5ZTF9"/>